<evidence type="ECO:0000313" key="3">
    <source>
        <dbReference type="Proteomes" id="UP000053776"/>
    </source>
</evidence>
<evidence type="ECO:0000256" key="1">
    <source>
        <dbReference type="SAM" id="MobiDB-lite"/>
    </source>
</evidence>
<feature type="compositionally biased region" description="Acidic residues" evidence="1">
    <location>
        <begin position="282"/>
        <end position="295"/>
    </location>
</feature>
<dbReference type="Proteomes" id="UP000053776">
    <property type="component" value="Unassembled WGS sequence"/>
</dbReference>
<feature type="compositionally biased region" description="Polar residues" evidence="1">
    <location>
        <begin position="567"/>
        <end position="587"/>
    </location>
</feature>
<feature type="region of interest" description="Disordered" evidence="1">
    <location>
        <begin position="272"/>
        <end position="404"/>
    </location>
</feature>
<gene>
    <name evidence="2" type="ORF">PVMG_04389</name>
</gene>
<feature type="compositionally biased region" description="Polar residues" evidence="1">
    <location>
        <begin position="320"/>
        <end position="331"/>
    </location>
</feature>
<organism evidence="2 3">
    <name type="scientific">Plasmodium vivax Mauritania I</name>
    <dbReference type="NCBI Taxonomy" id="1035515"/>
    <lineage>
        <taxon>Eukaryota</taxon>
        <taxon>Sar</taxon>
        <taxon>Alveolata</taxon>
        <taxon>Apicomplexa</taxon>
        <taxon>Aconoidasida</taxon>
        <taxon>Haemosporida</taxon>
        <taxon>Plasmodiidae</taxon>
        <taxon>Plasmodium</taxon>
        <taxon>Plasmodium (Plasmodium)</taxon>
    </lineage>
</organism>
<dbReference type="AlphaFoldDB" id="A0A0J9TKI4"/>
<sequence>MNNSYDTYNYSSSIFNSPGKSSMLSSSSQNLSGSYGYSSLSSQNEVINTILEQCVQEWFPFLREHEGGGTKGEGNKRTNVNEEIKRLKNFYRGVNTPNFPLKKLGKMDRSISSLNDENDDEDIFYNSNSLYMNLLSGGEEGGETRHEGGGARHEGGEEDDALFNQAFTRAKDNTREESEHGISGRNALEENLFYDCIAEREGAHNKGGNMDAMVSAKVCNREDQLGEGEAPVWSLQKIRNHNEDEKKNFYLQKCRDQMSEKKEHKVKQPLALLQWGKKENDNDSDDDQQGEEVEDEKYKLLDRVNEPSGGRTNRSEYNSRDTSAVNSPQSRTRGEEEEEEEEQCPQRKSDVRDPTAQRLSSKEEDITPQGYLSSGRKERASKVSKLADSQNGGDNCSNRESVPREDYSNKSINCIIQEIKKEESKEKKFTMDSYGTVYLSICTKVLEKNVDYFLTPRMLPNEELLNEKKKIKEILKLYDKLFYSHFKFIPNKIYKETLRPIYSYYQNLKCTLVGGGASIGSFDGKSRKSCSLSRDYEIERSTNYNSHDEMKSFESRPADSSECKPVGSSSSAEYKPVGSSSNVEYKNLGSPSNVEYKNLGSPSNVEYKNLGSPSNVEYKNMGSSSNAEYKSVGSSSNVEYKNLGSSPNAEYKNLGSFSNLINDQNIKKILLDVDDSKDITHLEKEYKYIYKDLVKLKSLLLKKRHYKNILFEYQKKFVQNNNRCVKTYRDIYPVEKEYKIYTQIKKETGDVINSINANYKKHYLNG</sequence>
<feature type="compositionally biased region" description="Basic and acidic residues" evidence="1">
    <location>
        <begin position="142"/>
        <end position="155"/>
    </location>
</feature>
<feature type="compositionally biased region" description="Basic and acidic residues" evidence="1">
    <location>
        <begin position="296"/>
        <end position="305"/>
    </location>
</feature>
<reference evidence="2 3" key="1">
    <citation type="submission" date="2011-08" db="EMBL/GenBank/DDBJ databases">
        <title>The Genome Sequence of Plasmodium vivax Mauritania I.</title>
        <authorList>
            <consortium name="The Broad Institute Genome Sequencing Platform"/>
            <consortium name="The Broad Institute Genome Sequencing Center for Infectious Disease"/>
            <person name="Neafsey D."/>
            <person name="Carlton J."/>
            <person name="Barnwell J."/>
            <person name="Collins W."/>
            <person name="Escalante A."/>
            <person name="Mullikin J."/>
            <person name="Saul A."/>
            <person name="Guigo R."/>
            <person name="Camara F."/>
            <person name="Young S.K."/>
            <person name="Zeng Q."/>
            <person name="Gargeya S."/>
            <person name="Fitzgerald M."/>
            <person name="Haas B."/>
            <person name="Abouelleil A."/>
            <person name="Alvarado L."/>
            <person name="Arachchi H.M."/>
            <person name="Berlin A."/>
            <person name="Brown A."/>
            <person name="Chapman S.B."/>
            <person name="Chen Z."/>
            <person name="Dunbar C."/>
            <person name="Freedman E."/>
            <person name="Gearin G."/>
            <person name="Gellesch M."/>
            <person name="Goldberg J."/>
            <person name="Griggs A."/>
            <person name="Gujja S."/>
            <person name="Heiman D."/>
            <person name="Howarth C."/>
            <person name="Larson L."/>
            <person name="Lui A."/>
            <person name="MacDonald P.J.P."/>
            <person name="Montmayeur A."/>
            <person name="Murphy C."/>
            <person name="Neiman D."/>
            <person name="Pearson M."/>
            <person name="Priest M."/>
            <person name="Roberts A."/>
            <person name="Saif S."/>
            <person name="Shea T."/>
            <person name="Shenoy N."/>
            <person name="Sisk P."/>
            <person name="Stolte C."/>
            <person name="Sykes S."/>
            <person name="Wortman J."/>
            <person name="Nusbaum C."/>
            <person name="Birren B."/>
        </authorList>
    </citation>
    <scope>NUCLEOTIDE SEQUENCE [LARGE SCALE GENOMIC DNA]</scope>
    <source>
        <strain evidence="2 3">Mauritania I</strain>
    </source>
</reference>
<feature type="compositionally biased region" description="Polar residues" evidence="1">
    <location>
        <begin position="387"/>
        <end position="400"/>
    </location>
</feature>
<feature type="compositionally biased region" description="Basic and acidic residues" evidence="1">
    <location>
        <begin position="547"/>
        <end position="562"/>
    </location>
</feature>
<feature type="compositionally biased region" description="Basic and acidic residues" evidence="1">
    <location>
        <begin position="344"/>
        <end position="365"/>
    </location>
</feature>
<name>A0A0J9TKI4_PLAVI</name>
<dbReference type="EMBL" id="KQ234984">
    <property type="protein sequence ID" value="KMZ95596.1"/>
    <property type="molecule type" value="Genomic_DNA"/>
</dbReference>
<protein>
    <submittedName>
        <fullName evidence="2">Uncharacterized protein</fullName>
    </submittedName>
</protein>
<dbReference type="OrthoDB" id="2161449at2759"/>
<feature type="region of interest" description="Disordered" evidence="1">
    <location>
        <begin position="547"/>
        <end position="587"/>
    </location>
</feature>
<feature type="region of interest" description="Disordered" evidence="1">
    <location>
        <begin position="138"/>
        <end position="157"/>
    </location>
</feature>
<accession>A0A0J9TKI4</accession>
<evidence type="ECO:0000313" key="2">
    <source>
        <dbReference type="EMBL" id="KMZ95596.1"/>
    </source>
</evidence>
<proteinExistence type="predicted"/>